<evidence type="ECO:0000256" key="3">
    <source>
        <dbReference type="ARBA" id="ARBA00023235"/>
    </source>
</evidence>
<sequence>MLSLPSSISYQQQPGMLKTLMIDNQFATAEIALFGAHMLSFIPKHVQRERLYVSDSSIRDGKRAIRGGVPICWPWFGGLNEGYQMHGYARERVWELISATEKDDCTELVLSLADTIGEGFFGKATVSVAICVGKTLSMSLTTTNVGDDAFEFSTALHTYFAVDDINRVELVGMTGDYTDKVNDWAIGTTPVPYRFPERTDRIHFNPAKYLTIVEGDNTVNIESAGHDSIIVWNPGAELSKSMTDMSDDSYLKMLCVETGVTQGKKLAVGEIHTMSLIVD</sequence>
<dbReference type="CDD" id="cd09020">
    <property type="entry name" value="D-hex-6-P-epi_like"/>
    <property type="match status" value="1"/>
</dbReference>
<dbReference type="OrthoDB" id="9790727at2"/>
<dbReference type="EC" id="5.1.3.15" evidence="4"/>
<accession>A0A317C5L2</accession>
<dbReference type="Gene3D" id="2.70.98.10">
    <property type="match status" value="1"/>
</dbReference>
<gene>
    <name evidence="6" type="ORF">DKT75_20155</name>
</gene>
<feature type="active site" evidence="5">
    <location>
        <position position="157"/>
    </location>
</feature>
<dbReference type="PIRSF" id="PIRSF016020">
    <property type="entry name" value="PHexose_mutarotase"/>
    <property type="match status" value="1"/>
</dbReference>
<dbReference type="InterPro" id="IPR008183">
    <property type="entry name" value="Aldose_1/G6P_1-epimerase"/>
</dbReference>
<evidence type="ECO:0000313" key="7">
    <source>
        <dbReference type="Proteomes" id="UP000245506"/>
    </source>
</evidence>
<evidence type="ECO:0000256" key="1">
    <source>
        <dbReference type="ARBA" id="ARBA00001096"/>
    </source>
</evidence>
<dbReference type="PANTHER" id="PTHR11122">
    <property type="entry name" value="APOSPORY-ASSOCIATED PROTEIN C-RELATED"/>
    <property type="match status" value="1"/>
</dbReference>
<comment type="similarity">
    <text evidence="2 4">Belongs to the glucose-6-phosphate 1-epimerase family.</text>
</comment>
<keyword evidence="7" id="KW-1185">Reference proteome</keyword>
<keyword evidence="3 4" id="KW-0413">Isomerase</keyword>
<reference evidence="6 7" key="1">
    <citation type="submission" date="2018-05" db="EMBL/GenBank/DDBJ databases">
        <title>Leucothrix arctica sp. nov., isolated from Arctic seawater.</title>
        <authorList>
            <person name="Choi A."/>
            <person name="Baek K."/>
        </authorList>
    </citation>
    <scope>NUCLEOTIDE SEQUENCE [LARGE SCALE GENOMIC DNA]</scope>
    <source>
        <strain evidence="6 7">IMCC9719</strain>
    </source>
</reference>
<dbReference type="InterPro" id="IPR014718">
    <property type="entry name" value="GH-type_carb-bd"/>
</dbReference>
<evidence type="ECO:0000256" key="2">
    <source>
        <dbReference type="ARBA" id="ARBA00005866"/>
    </source>
</evidence>
<evidence type="ECO:0000256" key="5">
    <source>
        <dbReference type="PIRSR" id="PIRSR016020-1"/>
    </source>
</evidence>
<comment type="catalytic activity">
    <reaction evidence="1">
        <text>alpha-D-glucose 6-phosphate = beta-D-glucose 6-phosphate</text>
        <dbReference type="Rhea" id="RHEA:16249"/>
        <dbReference type="ChEBI" id="CHEBI:58225"/>
        <dbReference type="ChEBI" id="CHEBI:58247"/>
        <dbReference type="EC" id="5.1.3.15"/>
    </reaction>
</comment>
<feature type="active site" evidence="5">
    <location>
        <position position="257"/>
    </location>
</feature>
<evidence type="ECO:0000256" key="4">
    <source>
        <dbReference type="PIRNR" id="PIRNR016020"/>
    </source>
</evidence>
<dbReference type="SUPFAM" id="SSF74650">
    <property type="entry name" value="Galactose mutarotase-like"/>
    <property type="match status" value="1"/>
</dbReference>
<dbReference type="EMBL" id="QGKL01000042">
    <property type="protein sequence ID" value="PWQ93916.1"/>
    <property type="molecule type" value="Genomic_DNA"/>
</dbReference>
<dbReference type="GO" id="GO:0047938">
    <property type="term" value="F:glucose-6-phosphate 1-epimerase activity"/>
    <property type="evidence" value="ECO:0007669"/>
    <property type="project" value="UniProtKB-UniRule"/>
</dbReference>
<comment type="caution">
    <text evidence="6">The sequence shown here is derived from an EMBL/GenBank/DDBJ whole genome shotgun (WGS) entry which is preliminary data.</text>
</comment>
<dbReference type="RefSeq" id="WP_109826364.1">
    <property type="nucleotide sequence ID" value="NZ_QGKL01000042.1"/>
</dbReference>
<organism evidence="6 7">
    <name type="scientific">Leucothrix arctica</name>
    <dbReference type="NCBI Taxonomy" id="1481894"/>
    <lineage>
        <taxon>Bacteria</taxon>
        <taxon>Pseudomonadati</taxon>
        <taxon>Pseudomonadota</taxon>
        <taxon>Gammaproteobacteria</taxon>
        <taxon>Thiotrichales</taxon>
        <taxon>Thiotrichaceae</taxon>
        <taxon>Leucothrix</taxon>
    </lineage>
</organism>
<protein>
    <recommendedName>
        <fullName evidence="4">Putative glucose-6-phosphate 1-epimerase</fullName>
        <ecNumber evidence="4">5.1.3.15</ecNumber>
    </recommendedName>
</protein>
<dbReference type="GO" id="GO:0030246">
    <property type="term" value="F:carbohydrate binding"/>
    <property type="evidence" value="ECO:0007669"/>
    <property type="project" value="UniProtKB-UniRule"/>
</dbReference>
<dbReference type="Pfam" id="PF01263">
    <property type="entry name" value="Aldose_epim"/>
    <property type="match status" value="1"/>
</dbReference>
<dbReference type="InterPro" id="IPR011013">
    <property type="entry name" value="Gal_mutarotase_sf_dom"/>
</dbReference>
<dbReference type="InterPro" id="IPR025532">
    <property type="entry name" value="G6P_1-epimerase"/>
</dbReference>
<name>A0A317C5L2_9GAMM</name>
<dbReference type="GO" id="GO:0005975">
    <property type="term" value="P:carbohydrate metabolic process"/>
    <property type="evidence" value="ECO:0007669"/>
    <property type="project" value="InterPro"/>
</dbReference>
<evidence type="ECO:0000313" key="6">
    <source>
        <dbReference type="EMBL" id="PWQ93916.1"/>
    </source>
</evidence>
<proteinExistence type="inferred from homology"/>
<dbReference type="PANTHER" id="PTHR11122:SF13">
    <property type="entry name" value="GLUCOSE-6-PHOSPHATE 1-EPIMERASE"/>
    <property type="match status" value="1"/>
</dbReference>
<dbReference type="AlphaFoldDB" id="A0A317C5L2"/>
<dbReference type="Proteomes" id="UP000245506">
    <property type="component" value="Unassembled WGS sequence"/>
</dbReference>